<dbReference type="Gene3D" id="1.10.260.40">
    <property type="entry name" value="lambda repressor-like DNA-binding domains"/>
    <property type="match status" value="1"/>
</dbReference>
<sequence length="82" mass="9711">MISKYMKEIRKARKLTQEELARKTEISVKQIQKYESDFGSLCKCKITTSKKIAKALRCRVEDIAPYEEIIKWEQEQKTSPKE</sequence>
<feature type="domain" description="HTH cro/C1-type" evidence="1">
    <location>
        <begin position="6"/>
        <end position="63"/>
    </location>
</feature>
<dbReference type="CDD" id="cd00093">
    <property type="entry name" value="HTH_XRE"/>
    <property type="match status" value="1"/>
</dbReference>
<keyword evidence="3" id="KW-1185">Reference proteome</keyword>
<dbReference type="PROSITE" id="PS50943">
    <property type="entry name" value="HTH_CROC1"/>
    <property type="match status" value="1"/>
</dbReference>
<dbReference type="Proteomes" id="UP000482209">
    <property type="component" value="Unassembled WGS sequence"/>
</dbReference>
<evidence type="ECO:0000259" key="1">
    <source>
        <dbReference type="PROSITE" id="PS50943"/>
    </source>
</evidence>
<dbReference type="RefSeq" id="WP_154520006.1">
    <property type="nucleotide sequence ID" value="NZ_VUMT01000022.1"/>
</dbReference>
<evidence type="ECO:0000313" key="2">
    <source>
        <dbReference type="EMBL" id="MSS64617.1"/>
    </source>
</evidence>
<dbReference type="GO" id="GO:0003677">
    <property type="term" value="F:DNA binding"/>
    <property type="evidence" value="ECO:0007669"/>
    <property type="project" value="InterPro"/>
</dbReference>
<reference evidence="2 3" key="1">
    <citation type="submission" date="2019-08" db="EMBL/GenBank/DDBJ databases">
        <title>In-depth cultivation of the pig gut microbiome towards novel bacterial diversity and tailored functional studies.</title>
        <authorList>
            <person name="Wylensek D."/>
            <person name="Hitch T.C.A."/>
            <person name="Clavel T."/>
        </authorList>
    </citation>
    <scope>NUCLEOTIDE SEQUENCE [LARGE SCALE GENOMIC DNA]</scope>
    <source>
        <strain evidence="2 3">WCA-693-APC-MOT-I</strain>
    </source>
</reference>
<comment type="caution">
    <text evidence="2">The sequence shown here is derived from an EMBL/GenBank/DDBJ whole genome shotgun (WGS) entry which is preliminary data.</text>
</comment>
<dbReference type="InterPro" id="IPR001387">
    <property type="entry name" value="Cro/C1-type_HTH"/>
</dbReference>
<name>A0A6L5Y1A5_9FIRM</name>
<protein>
    <submittedName>
        <fullName evidence="2">Helix-turn-helix transcriptional regulator</fullName>
    </submittedName>
</protein>
<dbReference type="InterPro" id="IPR010982">
    <property type="entry name" value="Lambda_DNA-bd_dom_sf"/>
</dbReference>
<dbReference type="Pfam" id="PF13443">
    <property type="entry name" value="HTH_26"/>
    <property type="match status" value="1"/>
</dbReference>
<dbReference type="SUPFAM" id="SSF47413">
    <property type="entry name" value="lambda repressor-like DNA-binding domains"/>
    <property type="match status" value="1"/>
</dbReference>
<dbReference type="SMART" id="SM00530">
    <property type="entry name" value="HTH_XRE"/>
    <property type="match status" value="1"/>
</dbReference>
<proteinExistence type="predicted"/>
<evidence type="ECO:0000313" key="3">
    <source>
        <dbReference type="Proteomes" id="UP000482209"/>
    </source>
</evidence>
<dbReference type="EMBL" id="VUMT01000022">
    <property type="protein sequence ID" value="MSS64617.1"/>
    <property type="molecule type" value="Genomic_DNA"/>
</dbReference>
<organism evidence="2 3">
    <name type="scientific">Velocimicrobium porci</name>
    <dbReference type="NCBI Taxonomy" id="2606634"/>
    <lineage>
        <taxon>Bacteria</taxon>
        <taxon>Bacillati</taxon>
        <taxon>Bacillota</taxon>
        <taxon>Clostridia</taxon>
        <taxon>Lachnospirales</taxon>
        <taxon>Lachnospiraceae</taxon>
        <taxon>Velocimicrobium</taxon>
    </lineage>
</organism>
<gene>
    <name evidence="2" type="ORF">FYJ58_12135</name>
</gene>
<accession>A0A6L5Y1A5</accession>
<dbReference type="AlphaFoldDB" id="A0A6L5Y1A5"/>